<proteinExistence type="predicted"/>
<keyword evidence="3" id="KW-1185">Reference proteome</keyword>
<gene>
    <name evidence="2" type="ORF">G2W53_032324</name>
</gene>
<dbReference type="AlphaFoldDB" id="A0A834SXE6"/>
<dbReference type="EMBL" id="JAAIUW010000010">
    <property type="protein sequence ID" value="KAF7811348.1"/>
    <property type="molecule type" value="Genomic_DNA"/>
</dbReference>
<sequence length="27" mass="2712">MTTAATDDNDSGGSEVGRDDYAASSFA</sequence>
<evidence type="ECO:0000313" key="2">
    <source>
        <dbReference type="EMBL" id="KAF7811348.1"/>
    </source>
</evidence>
<reference evidence="2" key="1">
    <citation type="submission" date="2020-09" db="EMBL/GenBank/DDBJ databases">
        <title>Genome-Enabled Discovery of Anthraquinone Biosynthesis in Senna tora.</title>
        <authorList>
            <person name="Kang S.-H."/>
            <person name="Pandey R.P."/>
            <person name="Lee C.-M."/>
            <person name="Sim J.-S."/>
            <person name="Jeong J.-T."/>
            <person name="Choi B.-S."/>
            <person name="Jung M."/>
            <person name="Ginzburg D."/>
            <person name="Zhao K."/>
            <person name="Won S.Y."/>
            <person name="Oh T.-J."/>
            <person name="Yu Y."/>
            <person name="Kim N.-H."/>
            <person name="Lee O.R."/>
            <person name="Lee T.-H."/>
            <person name="Bashyal P."/>
            <person name="Kim T.-S."/>
            <person name="Lee W.-H."/>
            <person name="Kawkins C."/>
            <person name="Kim C.-K."/>
            <person name="Kim J.S."/>
            <person name="Ahn B.O."/>
            <person name="Rhee S.Y."/>
            <person name="Sohng J.K."/>
        </authorList>
    </citation>
    <scope>NUCLEOTIDE SEQUENCE</scope>
    <source>
        <tissue evidence="2">Leaf</tissue>
    </source>
</reference>
<evidence type="ECO:0000313" key="3">
    <source>
        <dbReference type="Proteomes" id="UP000634136"/>
    </source>
</evidence>
<protein>
    <submittedName>
        <fullName evidence="2">Uncharacterized protein</fullName>
    </submittedName>
</protein>
<accession>A0A834SXE6</accession>
<name>A0A834SXE6_9FABA</name>
<feature type="region of interest" description="Disordered" evidence="1">
    <location>
        <begin position="1"/>
        <end position="27"/>
    </location>
</feature>
<comment type="caution">
    <text evidence="2">The sequence shown here is derived from an EMBL/GenBank/DDBJ whole genome shotgun (WGS) entry which is preliminary data.</text>
</comment>
<organism evidence="2 3">
    <name type="scientific">Senna tora</name>
    <dbReference type="NCBI Taxonomy" id="362788"/>
    <lineage>
        <taxon>Eukaryota</taxon>
        <taxon>Viridiplantae</taxon>
        <taxon>Streptophyta</taxon>
        <taxon>Embryophyta</taxon>
        <taxon>Tracheophyta</taxon>
        <taxon>Spermatophyta</taxon>
        <taxon>Magnoliopsida</taxon>
        <taxon>eudicotyledons</taxon>
        <taxon>Gunneridae</taxon>
        <taxon>Pentapetalae</taxon>
        <taxon>rosids</taxon>
        <taxon>fabids</taxon>
        <taxon>Fabales</taxon>
        <taxon>Fabaceae</taxon>
        <taxon>Caesalpinioideae</taxon>
        <taxon>Cassia clade</taxon>
        <taxon>Senna</taxon>
    </lineage>
</organism>
<evidence type="ECO:0000256" key="1">
    <source>
        <dbReference type="SAM" id="MobiDB-lite"/>
    </source>
</evidence>
<dbReference type="Proteomes" id="UP000634136">
    <property type="component" value="Unassembled WGS sequence"/>
</dbReference>